<name>K0RVG8_THAOC</name>
<feature type="compositionally biased region" description="Basic and acidic residues" evidence="1">
    <location>
        <begin position="117"/>
        <end position="126"/>
    </location>
</feature>
<feature type="compositionally biased region" description="Low complexity" evidence="1">
    <location>
        <begin position="89"/>
        <end position="98"/>
    </location>
</feature>
<protein>
    <submittedName>
        <fullName evidence="2">Uncharacterized protein</fullName>
    </submittedName>
</protein>
<dbReference type="EMBL" id="AGNL01029894">
    <property type="protein sequence ID" value="EJK56995.1"/>
    <property type="molecule type" value="Genomic_DNA"/>
</dbReference>
<gene>
    <name evidence="2" type="ORF">THAOC_23010</name>
</gene>
<dbReference type="Proteomes" id="UP000266841">
    <property type="component" value="Unassembled WGS sequence"/>
</dbReference>
<feature type="region of interest" description="Disordered" evidence="1">
    <location>
        <begin position="1"/>
        <end position="126"/>
    </location>
</feature>
<feature type="non-terminal residue" evidence="2">
    <location>
        <position position="1"/>
    </location>
</feature>
<dbReference type="AlphaFoldDB" id="K0RVG8"/>
<feature type="compositionally biased region" description="Basic and acidic residues" evidence="1">
    <location>
        <begin position="60"/>
        <end position="72"/>
    </location>
</feature>
<reference evidence="2 3" key="1">
    <citation type="journal article" date="2012" name="Genome Biol.">
        <title>Genome and low-iron response of an oceanic diatom adapted to chronic iron limitation.</title>
        <authorList>
            <person name="Lommer M."/>
            <person name="Specht M."/>
            <person name="Roy A.S."/>
            <person name="Kraemer L."/>
            <person name="Andreson R."/>
            <person name="Gutowska M.A."/>
            <person name="Wolf J."/>
            <person name="Bergner S.V."/>
            <person name="Schilhabel M.B."/>
            <person name="Klostermeier U.C."/>
            <person name="Beiko R.G."/>
            <person name="Rosenstiel P."/>
            <person name="Hippler M."/>
            <person name="Laroche J."/>
        </authorList>
    </citation>
    <scope>NUCLEOTIDE SEQUENCE [LARGE SCALE GENOMIC DNA]</scope>
    <source>
        <strain evidence="2 3">CCMP1005</strain>
    </source>
</reference>
<evidence type="ECO:0000256" key="1">
    <source>
        <dbReference type="SAM" id="MobiDB-lite"/>
    </source>
</evidence>
<evidence type="ECO:0000313" key="2">
    <source>
        <dbReference type="EMBL" id="EJK56995.1"/>
    </source>
</evidence>
<keyword evidence="3" id="KW-1185">Reference proteome</keyword>
<proteinExistence type="predicted"/>
<comment type="caution">
    <text evidence="2">The sequence shown here is derived from an EMBL/GenBank/DDBJ whole genome shotgun (WGS) entry which is preliminary data.</text>
</comment>
<evidence type="ECO:0000313" key="3">
    <source>
        <dbReference type="Proteomes" id="UP000266841"/>
    </source>
</evidence>
<feature type="compositionally biased region" description="Polar residues" evidence="1">
    <location>
        <begin position="76"/>
        <end position="88"/>
    </location>
</feature>
<accession>K0RVG8</accession>
<organism evidence="2 3">
    <name type="scientific">Thalassiosira oceanica</name>
    <name type="common">Marine diatom</name>
    <dbReference type="NCBI Taxonomy" id="159749"/>
    <lineage>
        <taxon>Eukaryota</taxon>
        <taxon>Sar</taxon>
        <taxon>Stramenopiles</taxon>
        <taxon>Ochrophyta</taxon>
        <taxon>Bacillariophyta</taxon>
        <taxon>Coscinodiscophyceae</taxon>
        <taxon>Thalassiosirophycidae</taxon>
        <taxon>Thalassiosirales</taxon>
        <taxon>Thalassiosiraceae</taxon>
        <taxon>Thalassiosira</taxon>
    </lineage>
</organism>
<sequence>RGNNVQKKTLRVDSHVQRPTQLADETDARLQGRATRTARPESRSRRARIVPPRRGTVRIRQGEGRTTDDNIRRRSPTTAGCPTTTSWSDADAMAAMAANSSPARSQQQPGSVTRAKPRPDDTFEAR</sequence>
<feature type="compositionally biased region" description="Polar residues" evidence="1">
    <location>
        <begin position="99"/>
        <end position="111"/>
    </location>
</feature>